<proteinExistence type="predicted"/>
<name>A0ABW2XDV2_9ACTN</name>
<evidence type="ECO:0000313" key="2">
    <source>
        <dbReference type="Proteomes" id="UP001597063"/>
    </source>
</evidence>
<reference evidence="2" key="1">
    <citation type="journal article" date="2019" name="Int. J. Syst. Evol. Microbiol.">
        <title>The Global Catalogue of Microorganisms (GCM) 10K type strain sequencing project: providing services to taxonomists for standard genome sequencing and annotation.</title>
        <authorList>
            <consortium name="The Broad Institute Genomics Platform"/>
            <consortium name="The Broad Institute Genome Sequencing Center for Infectious Disease"/>
            <person name="Wu L."/>
            <person name="Ma J."/>
        </authorList>
    </citation>
    <scope>NUCLEOTIDE SEQUENCE [LARGE SCALE GENOMIC DNA]</scope>
    <source>
        <strain evidence="2">JCM 9371</strain>
    </source>
</reference>
<comment type="caution">
    <text evidence="1">The sequence shown here is derived from an EMBL/GenBank/DDBJ whole genome shotgun (WGS) entry which is preliminary data.</text>
</comment>
<accession>A0ABW2XDV2</accession>
<organism evidence="1 2">
    <name type="scientific">Actinomadura fibrosa</name>
    <dbReference type="NCBI Taxonomy" id="111802"/>
    <lineage>
        <taxon>Bacteria</taxon>
        <taxon>Bacillati</taxon>
        <taxon>Actinomycetota</taxon>
        <taxon>Actinomycetes</taxon>
        <taxon>Streptosporangiales</taxon>
        <taxon>Thermomonosporaceae</taxon>
        <taxon>Actinomadura</taxon>
    </lineage>
</organism>
<dbReference type="EMBL" id="JBHTGP010000003">
    <property type="protein sequence ID" value="MFD0683713.1"/>
    <property type="molecule type" value="Genomic_DNA"/>
</dbReference>
<keyword evidence="2" id="KW-1185">Reference proteome</keyword>
<dbReference type="Proteomes" id="UP001597063">
    <property type="component" value="Unassembled WGS sequence"/>
</dbReference>
<evidence type="ECO:0000313" key="1">
    <source>
        <dbReference type="EMBL" id="MFD0683713.1"/>
    </source>
</evidence>
<protein>
    <submittedName>
        <fullName evidence="1">Uncharacterized protein</fullName>
    </submittedName>
</protein>
<dbReference type="RefSeq" id="WP_131754784.1">
    <property type="nucleotide sequence ID" value="NZ_CAACUY010000001.1"/>
</dbReference>
<sequence length="101" mass="11237">MVDVTLDMDADPMPLVMLQAETWELHVWAPLADLSRLSEIRSATWDDRRSLQVGTCGDLPVFWTLAEDGQATVLIGQDDETWNLALMVPLTAVDEIVALAR</sequence>
<gene>
    <name evidence="1" type="ORF">ACFQZM_04315</name>
</gene>